<dbReference type="InterPro" id="IPR000914">
    <property type="entry name" value="SBP_5_dom"/>
</dbReference>
<sequence>MKLKLVSLALATLTVLAACATTATPSGAGSAAGANAIQIGTTDKVSALDPAGSWDNGSANVENQVYPYLVGILPGAKTNEPQPLLGDSAKFTSPTEYTVTLKDGLTFANGHKLTASDVKFSFDRQLKIADPHGPSSMLASLKEVKTPNENTVVFVLKEPDQTFPQVLTTVASLIVDEEVFPADKILPDTEIVKAKPFGGQYTIADYQPGSLINFAPNAAYTGNLEPVKNDGVVMRVYADASNLRLDLENGTLDVGYRQLAATDIEALSKNENLKLEKGAGGEMRYITFNMDTMPFGAKTAQADPAKAKAVRAAIADLVDREALSRDVYKGTYTPLLSYLPKGFDGSKDTLAKAYGNGSGAPDAARAAKRLADAGVATPVTIALQYNPDHYGKNSGDEYAAIKTQLEKSGLFTVNLASTEWVQYSKERIADAYPVYQLGWFPDYVDPDNYLAPFFGTDTFVQNHYANKAVQEKVAAQRTEADRAKRAAIIDEIQAQVTADLPTLPLLQGQQVVVMKKDVSGFELGASYKLYYAPVAKGK</sequence>
<dbReference type="PANTHER" id="PTHR30290">
    <property type="entry name" value="PERIPLASMIC BINDING COMPONENT OF ABC TRANSPORTER"/>
    <property type="match status" value="1"/>
</dbReference>
<evidence type="ECO:0000256" key="5">
    <source>
        <dbReference type="SAM" id="SignalP"/>
    </source>
</evidence>
<dbReference type="PIRSF" id="PIRSF002741">
    <property type="entry name" value="MppA"/>
    <property type="match status" value="1"/>
</dbReference>
<dbReference type="InterPro" id="IPR030678">
    <property type="entry name" value="Peptide/Ni-bd"/>
</dbReference>
<comment type="similarity">
    <text evidence="2">Belongs to the bacterial solute-binding protein 5 family.</text>
</comment>
<dbReference type="RefSeq" id="WP_278058996.1">
    <property type="nucleotide sequence ID" value="NZ_CP121247.1"/>
</dbReference>
<proteinExistence type="inferred from homology"/>
<evidence type="ECO:0000313" key="8">
    <source>
        <dbReference type="Proteomes" id="UP001235966"/>
    </source>
</evidence>
<evidence type="ECO:0000256" key="2">
    <source>
        <dbReference type="ARBA" id="ARBA00005695"/>
    </source>
</evidence>
<comment type="subcellular location">
    <subcellularLocation>
        <location evidence="1">Cell envelope</location>
    </subcellularLocation>
</comment>
<feature type="chain" id="PRO_5046784499" evidence="5">
    <location>
        <begin position="18"/>
        <end position="538"/>
    </location>
</feature>
<evidence type="ECO:0000256" key="1">
    <source>
        <dbReference type="ARBA" id="ARBA00004196"/>
    </source>
</evidence>
<comment type="caution">
    <text evidence="7">The sequence shown here is derived from an EMBL/GenBank/DDBJ whole genome shotgun (WGS) entry which is preliminary data.</text>
</comment>
<protein>
    <submittedName>
        <fullName evidence="7">Peptide/nickel transport system substrate-binding protein</fullName>
    </submittedName>
</protein>
<dbReference type="PANTHER" id="PTHR30290:SF10">
    <property type="entry name" value="PERIPLASMIC OLIGOPEPTIDE-BINDING PROTEIN-RELATED"/>
    <property type="match status" value="1"/>
</dbReference>
<evidence type="ECO:0000256" key="3">
    <source>
        <dbReference type="ARBA" id="ARBA00022448"/>
    </source>
</evidence>
<keyword evidence="4 5" id="KW-0732">Signal</keyword>
<evidence type="ECO:0000313" key="7">
    <source>
        <dbReference type="EMBL" id="MDP9801195.1"/>
    </source>
</evidence>
<dbReference type="Gene3D" id="3.10.105.10">
    <property type="entry name" value="Dipeptide-binding Protein, Domain 3"/>
    <property type="match status" value="1"/>
</dbReference>
<evidence type="ECO:0000256" key="4">
    <source>
        <dbReference type="ARBA" id="ARBA00022729"/>
    </source>
</evidence>
<name>A0ABT9NCH8_9ACTO</name>
<dbReference type="InterPro" id="IPR039424">
    <property type="entry name" value="SBP_5"/>
</dbReference>
<keyword evidence="8" id="KW-1185">Reference proteome</keyword>
<reference evidence="7 8" key="1">
    <citation type="submission" date="2023-07" db="EMBL/GenBank/DDBJ databases">
        <title>Sequencing the genomes of 1000 actinobacteria strains.</title>
        <authorList>
            <person name="Klenk H.-P."/>
        </authorList>
    </citation>
    <scope>NUCLEOTIDE SEQUENCE [LARGE SCALE GENOMIC DNA]</scope>
    <source>
        <strain evidence="7 8">DSM 102162</strain>
    </source>
</reference>
<dbReference type="Proteomes" id="UP001235966">
    <property type="component" value="Unassembled WGS sequence"/>
</dbReference>
<feature type="signal peptide" evidence="5">
    <location>
        <begin position="1"/>
        <end position="17"/>
    </location>
</feature>
<keyword evidence="3" id="KW-0813">Transport</keyword>
<evidence type="ECO:0000259" key="6">
    <source>
        <dbReference type="Pfam" id="PF00496"/>
    </source>
</evidence>
<dbReference type="EMBL" id="JAUSQW010000001">
    <property type="protein sequence ID" value="MDP9801195.1"/>
    <property type="molecule type" value="Genomic_DNA"/>
</dbReference>
<dbReference type="PROSITE" id="PS51257">
    <property type="entry name" value="PROKAR_LIPOPROTEIN"/>
    <property type="match status" value="1"/>
</dbReference>
<feature type="domain" description="Solute-binding protein family 5" evidence="6">
    <location>
        <begin position="81"/>
        <end position="457"/>
    </location>
</feature>
<dbReference type="Pfam" id="PF00496">
    <property type="entry name" value="SBP_bac_5"/>
    <property type="match status" value="1"/>
</dbReference>
<accession>A0ABT9NCH8</accession>
<dbReference type="Gene3D" id="3.40.190.10">
    <property type="entry name" value="Periplasmic binding protein-like II"/>
    <property type="match status" value="1"/>
</dbReference>
<gene>
    <name evidence="7" type="ORF">J2S49_001271</name>
</gene>
<dbReference type="SUPFAM" id="SSF53850">
    <property type="entry name" value="Periplasmic binding protein-like II"/>
    <property type="match status" value="1"/>
</dbReference>
<organism evidence="7 8">
    <name type="scientific">Arcanobacterium wilhelmae</name>
    <dbReference type="NCBI Taxonomy" id="1803177"/>
    <lineage>
        <taxon>Bacteria</taxon>
        <taxon>Bacillati</taxon>
        <taxon>Actinomycetota</taxon>
        <taxon>Actinomycetes</taxon>
        <taxon>Actinomycetales</taxon>
        <taxon>Actinomycetaceae</taxon>
        <taxon>Arcanobacterium</taxon>
    </lineage>
</organism>
<dbReference type="Gene3D" id="3.90.76.10">
    <property type="entry name" value="Dipeptide-binding Protein, Domain 1"/>
    <property type="match status" value="1"/>
</dbReference>